<dbReference type="Pfam" id="PF01882">
    <property type="entry name" value="DUF58"/>
    <property type="match status" value="1"/>
</dbReference>
<evidence type="ECO:0000313" key="3">
    <source>
        <dbReference type="EMBL" id="MFD1150613.1"/>
    </source>
</evidence>
<protein>
    <submittedName>
        <fullName evidence="3">DUF58 domain-containing protein</fullName>
    </submittedName>
</protein>
<keyword evidence="1" id="KW-0472">Membrane</keyword>
<dbReference type="PANTHER" id="PTHR34351:SF1">
    <property type="entry name" value="SLR1927 PROTEIN"/>
    <property type="match status" value="1"/>
</dbReference>
<sequence>MRLTGRGVAVLVVAAVCGAGGFLAGFPLFQALAGLMVGAVVAAFPVAARRPPVDVRRDVFPDRVERGRPALARLAVRNAGGGFTARDRCGAHVRRVVVRTDAVHRYELPTTDRGKHTVGPLAIERADPLGLVRNLVDTGDTVTLWVHPRLHPARPFKAGYRRHHHDGPTTDRSPRGSLDLREVREYVPGDEVRLVHWKATARTGRLMVRDYADPDQPRFTLVLDTRHARAFEEAVEIAASLLHAAVVSGRHGRLITPCGVDVTARGGVLGARRLLDELCVVRVRPEATLPTRPPGGLAVVTAGPLDSIAPLRPDLVFSLGGPGEVVGAKVIWAPDAERAVRRWNEAVG</sequence>
<evidence type="ECO:0000256" key="1">
    <source>
        <dbReference type="SAM" id="Phobius"/>
    </source>
</evidence>
<organism evidence="3 4">
    <name type="scientific">Saccharothrix hoggarensis</name>
    <dbReference type="NCBI Taxonomy" id="913853"/>
    <lineage>
        <taxon>Bacteria</taxon>
        <taxon>Bacillati</taxon>
        <taxon>Actinomycetota</taxon>
        <taxon>Actinomycetes</taxon>
        <taxon>Pseudonocardiales</taxon>
        <taxon>Pseudonocardiaceae</taxon>
        <taxon>Saccharothrix</taxon>
    </lineage>
</organism>
<dbReference type="PANTHER" id="PTHR34351">
    <property type="entry name" value="SLR1927 PROTEIN-RELATED"/>
    <property type="match status" value="1"/>
</dbReference>
<feature type="domain" description="DUF58" evidence="2">
    <location>
        <begin position="182"/>
        <end position="251"/>
    </location>
</feature>
<keyword evidence="1" id="KW-0812">Transmembrane</keyword>
<proteinExistence type="predicted"/>
<evidence type="ECO:0000313" key="4">
    <source>
        <dbReference type="Proteomes" id="UP001597168"/>
    </source>
</evidence>
<evidence type="ECO:0000259" key="2">
    <source>
        <dbReference type="Pfam" id="PF01882"/>
    </source>
</evidence>
<dbReference type="Proteomes" id="UP001597168">
    <property type="component" value="Unassembled WGS sequence"/>
</dbReference>
<feature type="transmembrane region" description="Helical" evidence="1">
    <location>
        <begin position="7"/>
        <end position="25"/>
    </location>
</feature>
<reference evidence="4" key="1">
    <citation type="journal article" date="2019" name="Int. J. Syst. Evol. Microbiol.">
        <title>The Global Catalogue of Microorganisms (GCM) 10K type strain sequencing project: providing services to taxonomists for standard genome sequencing and annotation.</title>
        <authorList>
            <consortium name="The Broad Institute Genomics Platform"/>
            <consortium name="The Broad Institute Genome Sequencing Center for Infectious Disease"/>
            <person name="Wu L."/>
            <person name="Ma J."/>
        </authorList>
    </citation>
    <scope>NUCLEOTIDE SEQUENCE [LARGE SCALE GENOMIC DNA]</scope>
    <source>
        <strain evidence="4">CCUG 60214</strain>
    </source>
</reference>
<comment type="caution">
    <text evidence="3">The sequence shown here is derived from an EMBL/GenBank/DDBJ whole genome shotgun (WGS) entry which is preliminary data.</text>
</comment>
<keyword evidence="1" id="KW-1133">Transmembrane helix</keyword>
<dbReference type="RefSeq" id="WP_380726846.1">
    <property type="nucleotide sequence ID" value="NZ_JBHTLK010000170.1"/>
</dbReference>
<gene>
    <name evidence="3" type="ORF">ACFQ3T_26070</name>
</gene>
<keyword evidence="4" id="KW-1185">Reference proteome</keyword>
<name>A0ABW3R0H4_9PSEU</name>
<accession>A0ABW3R0H4</accession>
<dbReference type="EMBL" id="JBHTLK010000170">
    <property type="protein sequence ID" value="MFD1150613.1"/>
    <property type="molecule type" value="Genomic_DNA"/>
</dbReference>
<dbReference type="InterPro" id="IPR002881">
    <property type="entry name" value="DUF58"/>
</dbReference>